<name>A0AAF0UPF4_SOLVR</name>
<dbReference type="Proteomes" id="UP001234989">
    <property type="component" value="Chromosome 10"/>
</dbReference>
<accession>A0AAF0UPF4</accession>
<organism evidence="1 2">
    <name type="scientific">Solanum verrucosum</name>
    <dbReference type="NCBI Taxonomy" id="315347"/>
    <lineage>
        <taxon>Eukaryota</taxon>
        <taxon>Viridiplantae</taxon>
        <taxon>Streptophyta</taxon>
        <taxon>Embryophyta</taxon>
        <taxon>Tracheophyta</taxon>
        <taxon>Spermatophyta</taxon>
        <taxon>Magnoliopsida</taxon>
        <taxon>eudicotyledons</taxon>
        <taxon>Gunneridae</taxon>
        <taxon>Pentapetalae</taxon>
        <taxon>asterids</taxon>
        <taxon>lamiids</taxon>
        <taxon>Solanales</taxon>
        <taxon>Solanaceae</taxon>
        <taxon>Solanoideae</taxon>
        <taxon>Solaneae</taxon>
        <taxon>Solanum</taxon>
    </lineage>
</organism>
<keyword evidence="2" id="KW-1185">Reference proteome</keyword>
<evidence type="ECO:0000313" key="2">
    <source>
        <dbReference type="Proteomes" id="UP001234989"/>
    </source>
</evidence>
<gene>
    <name evidence="1" type="ORF">MTR67_043630</name>
</gene>
<evidence type="ECO:0000313" key="1">
    <source>
        <dbReference type="EMBL" id="WMV50245.1"/>
    </source>
</evidence>
<dbReference type="EMBL" id="CP133621">
    <property type="protein sequence ID" value="WMV50245.1"/>
    <property type="molecule type" value="Genomic_DNA"/>
</dbReference>
<proteinExistence type="predicted"/>
<reference evidence="1" key="1">
    <citation type="submission" date="2023-08" db="EMBL/GenBank/DDBJ databases">
        <title>A de novo genome assembly of Solanum verrucosum Schlechtendal, a Mexican diploid species geographically isolated from the other diploid A-genome species in potato relatives.</title>
        <authorList>
            <person name="Hosaka K."/>
        </authorList>
    </citation>
    <scope>NUCLEOTIDE SEQUENCE</scope>
    <source>
        <tissue evidence="1">Young leaves</tissue>
    </source>
</reference>
<dbReference type="AlphaFoldDB" id="A0AAF0UPF4"/>
<protein>
    <submittedName>
        <fullName evidence="1">Uncharacterized protein</fullName>
    </submittedName>
</protein>
<sequence>MKSVDNEEETEQVVLELFMCVVVLYQNQGKAYLHSTLMRSHLWDQTSEALIAPAMPSTTTRASGEYITYMGYGMMSAI</sequence>